<dbReference type="NCBIfam" id="NF037982">
    <property type="entry name" value="Nramp_1"/>
    <property type="match status" value="1"/>
</dbReference>
<feature type="transmembrane region" description="Helical" evidence="7">
    <location>
        <begin position="48"/>
        <end position="70"/>
    </location>
</feature>
<keyword evidence="7" id="KW-0406">Ion transport</keyword>
<dbReference type="NCBIfam" id="TIGR01197">
    <property type="entry name" value="nramp"/>
    <property type="match status" value="1"/>
</dbReference>
<keyword evidence="6 7" id="KW-0472">Membrane</keyword>
<keyword evidence="4 7" id="KW-0769">Symport</keyword>
<feature type="transmembrane region" description="Helical" evidence="7">
    <location>
        <begin position="12"/>
        <end position="28"/>
    </location>
</feature>
<keyword evidence="3 7" id="KW-0812">Transmembrane</keyword>
<dbReference type="GO" id="GO:0046872">
    <property type="term" value="F:metal ion binding"/>
    <property type="evidence" value="ECO:0007669"/>
    <property type="project" value="UniProtKB-UniRule"/>
</dbReference>
<dbReference type="GO" id="GO:0005886">
    <property type="term" value="C:plasma membrane"/>
    <property type="evidence" value="ECO:0007669"/>
    <property type="project" value="UniProtKB-SubCell"/>
</dbReference>
<dbReference type="PRINTS" id="PR00447">
    <property type="entry name" value="NATRESASSCMP"/>
</dbReference>
<feature type="transmembrane region" description="Helical" evidence="7">
    <location>
        <begin position="317"/>
        <end position="342"/>
    </location>
</feature>
<comment type="subcellular location">
    <subcellularLocation>
        <location evidence="7">Cell membrane</location>
        <topology evidence="7">Multi-pass membrane protein</topology>
    </subcellularLocation>
    <subcellularLocation>
        <location evidence="1">Membrane</location>
        <topology evidence="1">Multi-pass membrane protein</topology>
    </subcellularLocation>
</comment>
<feature type="transmembrane region" description="Helical" evidence="7">
    <location>
        <begin position="151"/>
        <end position="172"/>
    </location>
</feature>
<dbReference type="GO" id="GO:0015293">
    <property type="term" value="F:symporter activity"/>
    <property type="evidence" value="ECO:0007669"/>
    <property type="project" value="UniProtKB-UniRule"/>
</dbReference>
<evidence type="ECO:0000256" key="4">
    <source>
        <dbReference type="ARBA" id="ARBA00022847"/>
    </source>
</evidence>
<reference evidence="8 9" key="1">
    <citation type="submission" date="2019-09" db="EMBL/GenBank/DDBJ databases">
        <authorList>
            <person name="Cremers G."/>
        </authorList>
    </citation>
    <scope>NUCLEOTIDE SEQUENCE [LARGE SCALE GENOMIC DNA]</scope>
    <source>
        <strain evidence="8">4A</strain>
    </source>
</reference>
<dbReference type="InterPro" id="IPR001046">
    <property type="entry name" value="NRAMP_fam"/>
</dbReference>
<dbReference type="NCBIfam" id="NF001923">
    <property type="entry name" value="PRK00701.1"/>
    <property type="match status" value="1"/>
</dbReference>
<dbReference type="PANTHER" id="PTHR11706">
    <property type="entry name" value="SOLUTE CARRIER PROTEIN FAMILY 11 MEMBER"/>
    <property type="match status" value="1"/>
</dbReference>
<feature type="transmembrane region" description="Helical" evidence="7">
    <location>
        <begin position="192"/>
        <end position="216"/>
    </location>
</feature>
<name>A0A5E6MNU1_9BACT</name>
<evidence type="ECO:0000256" key="7">
    <source>
        <dbReference type="HAMAP-Rule" id="MF_00221"/>
    </source>
</evidence>
<protein>
    <recommendedName>
        <fullName evidence="7">Divalent metal cation transporter MntH</fullName>
    </recommendedName>
</protein>
<keyword evidence="7" id="KW-1003">Cell membrane</keyword>
<evidence type="ECO:0000256" key="5">
    <source>
        <dbReference type="ARBA" id="ARBA00022989"/>
    </source>
</evidence>
<evidence type="ECO:0000256" key="2">
    <source>
        <dbReference type="ARBA" id="ARBA00022448"/>
    </source>
</evidence>
<sequence>MLSSESTGRVGRYVPFLGPAFIAAIAYIDPGNYATNIESGTRHGYQLLWVVLWSNLIAMFVQGLSAKLGIVTGKNLPECIRDVLPHPLFRLAYWLQAELMAIATDLAEFLGASLGFQLLFGIPLGVGALLTGALSFLILGLRPRGFRYLEVLLTLFVGFIALCYAFELFWIHPSPSATLHGLLFPSLPGADGAYLAAGIMGATVMPHAIYLHSALTQRRIPVRRIEEKRKLIRLSQLDVSLAMTIAGMINLAMLVMSAAAFAGSPPAEGNSITQAYHALWPLLGQLAAAAFALSLLASGLSSSAVGTLAGQVIMEGFVGFAIPIWVRRLITMLPAILAISLGADVTHLLVASQVVLSFGIAFALIPLLLFTQSSRWMGPLRNSLWTGMAGWLISVLVIGLNVFLLARFFFPSSQ</sequence>
<gene>
    <name evidence="7 8" type="primary">mntH</name>
    <name evidence="8" type="ORF">MAMT_01580</name>
</gene>
<dbReference type="Proteomes" id="UP000334923">
    <property type="component" value="Unassembled WGS sequence"/>
</dbReference>
<comment type="similarity">
    <text evidence="7">Belongs to the NRAMP family.</text>
</comment>
<dbReference type="PANTHER" id="PTHR11706:SF33">
    <property type="entry name" value="NATURAL RESISTANCE-ASSOCIATED MACROPHAGE PROTEIN 2"/>
    <property type="match status" value="1"/>
</dbReference>
<proteinExistence type="inferred from homology"/>
<evidence type="ECO:0000256" key="6">
    <source>
        <dbReference type="ARBA" id="ARBA00023136"/>
    </source>
</evidence>
<organism evidence="8 9">
    <name type="scientific">Methylacidimicrobium tartarophylax</name>
    <dbReference type="NCBI Taxonomy" id="1041768"/>
    <lineage>
        <taxon>Bacteria</taxon>
        <taxon>Pseudomonadati</taxon>
        <taxon>Verrucomicrobiota</taxon>
        <taxon>Methylacidimicrobium</taxon>
    </lineage>
</organism>
<feature type="transmembrane region" description="Helical" evidence="7">
    <location>
        <begin position="118"/>
        <end position="139"/>
    </location>
</feature>
<dbReference type="GO" id="GO:0015086">
    <property type="term" value="F:cadmium ion transmembrane transporter activity"/>
    <property type="evidence" value="ECO:0007669"/>
    <property type="project" value="TreeGrafter"/>
</dbReference>
<dbReference type="GO" id="GO:0005384">
    <property type="term" value="F:manganese ion transmembrane transporter activity"/>
    <property type="evidence" value="ECO:0007669"/>
    <property type="project" value="TreeGrafter"/>
</dbReference>
<comment type="function">
    <text evidence="7">H(+)-stimulated, divalent metal cation uptake system.</text>
</comment>
<evidence type="ECO:0000256" key="1">
    <source>
        <dbReference type="ARBA" id="ARBA00004141"/>
    </source>
</evidence>
<feature type="transmembrane region" description="Helical" evidence="7">
    <location>
        <begin position="282"/>
        <end position="305"/>
    </location>
</feature>
<keyword evidence="5 7" id="KW-1133">Transmembrane helix</keyword>
<feature type="transmembrane region" description="Helical" evidence="7">
    <location>
        <begin position="348"/>
        <end position="370"/>
    </location>
</feature>
<feature type="transmembrane region" description="Helical" evidence="7">
    <location>
        <begin position="237"/>
        <end position="262"/>
    </location>
</feature>
<evidence type="ECO:0000256" key="3">
    <source>
        <dbReference type="ARBA" id="ARBA00022692"/>
    </source>
</evidence>
<keyword evidence="9" id="KW-1185">Reference proteome</keyword>
<dbReference type="AlphaFoldDB" id="A0A5E6MNU1"/>
<feature type="transmembrane region" description="Helical" evidence="7">
    <location>
        <begin position="391"/>
        <end position="410"/>
    </location>
</feature>
<evidence type="ECO:0000313" key="8">
    <source>
        <dbReference type="EMBL" id="VVM07116.1"/>
    </source>
</evidence>
<evidence type="ECO:0000313" key="9">
    <source>
        <dbReference type="Proteomes" id="UP000334923"/>
    </source>
</evidence>
<dbReference type="GO" id="GO:0034755">
    <property type="term" value="P:iron ion transmembrane transport"/>
    <property type="evidence" value="ECO:0007669"/>
    <property type="project" value="TreeGrafter"/>
</dbReference>
<dbReference type="HAMAP" id="MF_00221">
    <property type="entry name" value="NRAMP"/>
    <property type="match status" value="1"/>
</dbReference>
<dbReference type="EMBL" id="CABFVA020000083">
    <property type="protein sequence ID" value="VVM07116.1"/>
    <property type="molecule type" value="Genomic_DNA"/>
</dbReference>
<dbReference type="Pfam" id="PF01566">
    <property type="entry name" value="Nramp"/>
    <property type="match status" value="1"/>
</dbReference>
<keyword evidence="2 7" id="KW-0813">Transport</keyword>
<accession>A0A5E6MNU1</accession>